<dbReference type="GO" id="GO:0016787">
    <property type="term" value="F:hydrolase activity"/>
    <property type="evidence" value="ECO:0007669"/>
    <property type="project" value="InterPro"/>
</dbReference>
<dbReference type="Gene3D" id="3.40.91.30">
    <property type="match status" value="1"/>
</dbReference>
<protein>
    <recommendedName>
        <fullName evidence="1">Helicase/UvrB N-terminal domain-containing protein</fullName>
    </recommendedName>
</protein>
<dbReference type="EMBL" id="MZGJ01000010">
    <property type="protein sequence ID" value="OQX51034.1"/>
    <property type="molecule type" value="Genomic_DNA"/>
</dbReference>
<dbReference type="InterPro" id="IPR027417">
    <property type="entry name" value="P-loop_NTPase"/>
</dbReference>
<accession>A0A1W9NY57</accession>
<evidence type="ECO:0000313" key="2">
    <source>
        <dbReference type="EMBL" id="OQX51034.1"/>
    </source>
</evidence>
<organism evidence="2 3">
    <name type="scientific">candidate division CPR3 bacterium 4484_211</name>
    <dbReference type="NCBI Taxonomy" id="1968527"/>
    <lineage>
        <taxon>Bacteria</taxon>
        <taxon>Bacteria division CPR3</taxon>
    </lineage>
</organism>
<dbReference type="Gene3D" id="3.40.50.300">
    <property type="entry name" value="P-loop containing nucleotide triphosphate hydrolases"/>
    <property type="match status" value="2"/>
</dbReference>
<comment type="caution">
    <text evidence="2">The sequence shown here is derived from an EMBL/GenBank/DDBJ whole genome shotgun (WGS) entry which is preliminary data.</text>
</comment>
<gene>
    <name evidence="2" type="ORF">B5M47_02320</name>
</gene>
<dbReference type="InterPro" id="IPR006935">
    <property type="entry name" value="Helicase/UvrB_N"/>
</dbReference>
<dbReference type="AlphaFoldDB" id="A0A1W9NY57"/>
<dbReference type="GO" id="GO:0003677">
    <property type="term" value="F:DNA binding"/>
    <property type="evidence" value="ECO:0007669"/>
    <property type="project" value="InterPro"/>
</dbReference>
<feature type="domain" description="Helicase/UvrB N-terminal" evidence="1">
    <location>
        <begin position="128"/>
        <end position="322"/>
    </location>
</feature>
<proteinExistence type="predicted"/>
<name>A0A1W9NY57_UNCC3</name>
<evidence type="ECO:0000259" key="1">
    <source>
        <dbReference type="Pfam" id="PF04851"/>
    </source>
</evidence>
<dbReference type="STRING" id="1968527.B5M47_02320"/>
<reference evidence="3" key="1">
    <citation type="submission" date="2017-03" db="EMBL/GenBank/DDBJ databases">
        <title>Novel pathways for hydrocarbon cycling and metabolic interdependencies in hydrothermal sediment communities.</title>
        <authorList>
            <person name="Dombrowski N."/>
            <person name="Seitz K."/>
            <person name="Teske A."/>
            <person name="Baker B."/>
        </authorList>
    </citation>
    <scope>NUCLEOTIDE SEQUENCE [LARGE SCALE GENOMIC DNA]</scope>
</reference>
<sequence>MTNLYQKLKLETLEWRKQDYPCDYPIISTILKYNQNSFLRKAQLEALETYWYLRLIKKTPHIFDLYKEYFDGKELLEALGIRLSKEDLEEIALSGGGLKSIIDKVRKDDDFVKRYKLQGLRETLNLEYPSYILALAMGAGKTILIASIIATEFAMALEYNEENGFVKNALVFAPGKTILGALREISETPYDKILPKRFYKFFITNVKFTYTRDGEKDIPVIRGSSFNVIVTNTEKIRLQKGSIPKSYIHGQLSLGMEEAKKLIANLRLQTITSLPHLAVFSDEAHHTYGQKLEKGLKRVRQTINYISEKTNLMVVVNTTGTPYYKRQLLRDVVCWYGLSQGIEDGILKDVKNNIMAYDKVTDKDFIIDVVKDFFENYKQVKTNDGSKAKLAIYFPQRKDLDKSKPVVEQTLVSLGIDPSVILPVHHKSKPEIKDLFDNRVNDPKLPYRIFLLVNKGTEGWNCPSLFATALARKLKSSNNFVLQAASRCLRQVPNNTKKAKIYLSGDNVSTLDKQLQETYGESLEDINRAETDVLSLNVTLRKINIEPLVIKKVIQKFIPSEEKKKEELKLSKPKVKEIKKQTKVLYDLSKGQSKRVLIEVGQEELSSGAKIVDLYTAAVILAQAYRLDSLRLFKLLSELYAGKDMSVAEFELIREQLERQVVNYKVISETVEEALALVKKEGFEKEKQDGKSVLVTTIRVKRDKLKGYILPLDDYKKKSGQMPLFGFHYTPYNFDSEDERVFFERMMAKLGEDPDDIEDIYYTGALTDREKTDFVFEYKDEKGGWHNYTPDFLIRKKNGKSLIVEVKGKPYRNEAAEKEMRKLEKINPNKLKYELLLLEEGESIFGKVTPVINWIYKRK</sequence>
<dbReference type="SUPFAM" id="SSF52540">
    <property type="entry name" value="P-loop containing nucleoside triphosphate hydrolases"/>
    <property type="match status" value="1"/>
</dbReference>
<dbReference type="GO" id="GO:0005524">
    <property type="term" value="F:ATP binding"/>
    <property type="evidence" value="ECO:0007669"/>
    <property type="project" value="InterPro"/>
</dbReference>
<dbReference type="Proteomes" id="UP000192520">
    <property type="component" value="Unassembled WGS sequence"/>
</dbReference>
<evidence type="ECO:0000313" key="3">
    <source>
        <dbReference type="Proteomes" id="UP000192520"/>
    </source>
</evidence>
<dbReference type="Pfam" id="PF04851">
    <property type="entry name" value="ResIII"/>
    <property type="match status" value="1"/>
</dbReference>